<sequence>MKLCINCQYYDRNVQPPALKDKRIPVAIPQPGVAMCLHPSTMDRTSLVTGKPVRYSDRAGVGHQRYVPRWYAVIFDRCGPKGRHFVEFQPSEHEGVEE</sequence>
<dbReference type="EMBL" id="JAAEAM010000063">
    <property type="protein sequence ID" value="NDV77065.1"/>
    <property type="molecule type" value="Genomic_DNA"/>
</dbReference>
<reference evidence="1" key="1">
    <citation type="submission" date="2019-11" db="EMBL/GenBank/DDBJ databases">
        <title>Burkholderia cenocepacia CF.</title>
        <authorList>
            <person name="Vianna E.F."/>
            <person name="Marques E.A."/>
            <person name="Albano R.M."/>
            <person name="Leao R.S."/>
        </authorList>
    </citation>
    <scope>NUCLEOTIDE SEQUENCE</scope>
    <source>
        <strain evidence="1">MS-2140</strain>
    </source>
</reference>
<organism evidence="1">
    <name type="scientific">Burkholderia cenocepacia</name>
    <dbReference type="NCBI Taxonomy" id="95486"/>
    <lineage>
        <taxon>Bacteria</taxon>
        <taxon>Pseudomonadati</taxon>
        <taxon>Pseudomonadota</taxon>
        <taxon>Betaproteobacteria</taxon>
        <taxon>Burkholderiales</taxon>
        <taxon>Burkholderiaceae</taxon>
        <taxon>Burkholderia</taxon>
        <taxon>Burkholderia cepacia complex</taxon>
    </lineage>
</organism>
<comment type="caution">
    <text evidence="1">The sequence shown here is derived from an EMBL/GenBank/DDBJ whole genome shotgun (WGS) entry which is preliminary data.</text>
</comment>
<proteinExistence type="predicted"/>
<evidence type="ECO:0000313" key="1">
    <source>
        <dbReference type="EMBL" id="NDV77065.1"/>
    </source>
</evidence>
<gene>
    <name evidence="1" type="ORF">GFJ35_34200</name>
</gene>
<dbReference type="AlphaFoldDB" id="A0A6B2MNQ5"/>
<protein>
    <submittedName>
        <fullName evidence="1">Uncharacterized protein</fullName>
    </submittedName>
</protein>
<dbReference type="RefSeq" id="WP_163126146.1">
    <property type="nucleotide sequence ID" value="NZ_JAAEAM010000063.1"/>
</dbReference>
<name>A0A6B2MNQ5_9BURK</name>
<accession>A0A6B2MNQ5</accession>